<dbReference type="EMBL" id="DF237902">
    <property type="protein sequence ID" value="GAQ92237.1"/>
    <property type="molecule type" value="Genomic_DNA"/>
</dbReference>
<organism evidence="1 2">
    <name type="scientific">Klebsormidium nitens</name>
    <name type="common">Green alga</name>
    <name type="synonym">Ulothrix nitens</name>
    <dbReference type="NCBI Taxonomy" id="105231"/>
    <lineage>
        <taxon>Eukaryota</taxon>
        <taxon>Viridiplantae</taxon>
        <taxon>Streptophyta</taxon>
        <taxon>Klebsormidiophyceae</taxon>
        <taxon>Klebsormidiales</taxon>
        <taxon>Klebsormidiaceae</taxon>
        <taxon>Klebsormidium</taxon>
    </lineage>
</organism>
<reference evidence="1 2" key="1">
    <citation type="journal article" date="2014" name="Nat. Commun.">
        <title>Klebsormidium flaccidum genome reveals primary factors for plant terrestrial adaptation.</title>
        <authorList>
            <person name="Hori K."/>
            <person name="Maruyama F."/>
            <person name="Fujisawa T."/>
            <person name="Togashi T."/>
            <person name="Yamamoto N."/>
            <person name="Seo M."/>
            <person name="Sato S."/>
            <person name="Yamada T."/>
            <person name="Mori H."/>
            <person name="Tajima N."/>
            <person name="Moriyama T."/>
            <person name="Ikeuchi M."/>
            <person name="Watanabe M."/>
            <person name="Wada H."/>
            <person name="Kobayashi K."/>
            <person name="Saito M."/>
            <person name="Masuda T."/>
            <person name="Sasaki-Sekimoto Y."/>
            <person name="Mashiguchi K."/>
            <person name="Awai K."/>
            <person name="Shimojima M."/>
            <person name="Masuda S."/>
            <person name="Iwai M."/>
            <person name="Nobusawa T."/>
            <person name="Narise T."/>
            <person name="Kondo S."/>
            <person name="Saito H."/>
            <person name="Sato R."/>
            <person name="Murakawa M."/>
            <person name="Ihara Y."/>
            <person name="Oshima-Yamada Y."/>
            <person name="Ohtaka K."/>
            <person name="Satoh M."/>
            <person name="Sonobe K."/>
            <person name="Ishii M."/>
            <person name="Ohtani R."/>
            <person name="Kanamori-Sato M."/>
            <person name="Honoki R."/>
            <person name="Miyazaki D."/>
            <person name="Mochizuki H."/>
            <person name="Umetsu J."/>
            <person name="Higashi K."/>
            <person name="Shibata D."/>
            <person name="Kamiya Y."/>
            <person name="Sato N."/>
            <person name="Nakamura Y."/>
            <person name="Tabata S."/>
            <person name="Ida S."/>
            <person name="Kurokawa K."/>
            <person name="Ohta H."/>
        </authorList>
    </citation>
    <scope>NUCLEOTIDE SEQUENCE [LARGE SCALE GENOMIC DNA]</scope>
    <source>
        <strain evidence="1 2">NIES-2285</strain>
    </source>
</reference>
<evidence type="ECO:0000313" key="2">
    <source>
        <dbReference type="Proteomes" id="UP000054558"/>
    </source>
</evidence>
<evidence type="ECO:0000313" key="1">
    <source>
        <dbReference type="EMBL" id="GAQ92237.1"/>
    </source>
</evidence>
<sequence length="455" mass="49979">MVLLCDGIAGLACADGGKQKGGLAGTQAAKLRPFTAPARDFTGAVVEKAMVAGVNFCAASLGGAGMKRRLVHQPELRSLLARYSGHHPNDPELGKRLSPPEYGELLVALDRDDVQVVTEFVSNPDEADADPVLLHWRRRVPLDQVGQLRSKNKAVLELLDGIEREAMLEEARWPPRCPVKWSELLYGLGAPLTVSDDSNLIQHRQALAVVRKLLLGGAVDDADRVVLAEHSPILRRILDHYRDRFPPFFLPSLHHLYRLTLFGRGAVGLGVGRAGWAHSAIEGLDVCVSMLRASRIAGTPFSAAQQQAFQFWKTRANALLPEVESLKPPEHYALLPAELSILNERLGLGLDGSDPLPLPPDHSYGREQRELGSYPLPGWEQKRPLPRYQPFEDELGRSVERQEEHRCRSGLTIESQCILLMCALSSIGSTSSGLQRRLTSAVQVLIQITTTPFDG</sequence>
<accession>A0A1Y1IU83</accession>
<dbReference type="PANTHER" id="PTHR34305">
    <property type="entry name" value="EXPRESSED PROTEIN"/>
    <property type="match status" value="1"/>
</dbReference>
<proteinExistence type="predicted"/>
<dbReference type="Proteomes" id="UP000054558">
    <property type="component" value="Unassembled WGS sequence"/>
</dbReference>
<keyword evidence="2" id="KW-1185">Reference proteome</keyword>
<dbReference type="AlphaFoldDB" id="A0A1Y1IU83"/>
<gene>
    <name evidence="1" type="ORF">KFL_009530035</name>
</gene>
<protein>
    <submittedName>
        <fullName evidence="1">Uncharacterized protein</fullName>
    </submittedName>
</protein>
<name>A0A1Y1IU83_KLENI</name>
<dbReference type="PANTHER" id="PTHR34305:SF1">
    <property type="entry name" value="SWIM-TYPE DOMAIN-CONTAINING PROTEIN"/>
    <property type="match status" value="1"/>
</dbReference>